<dbReference type="SUPFAM" id="SSF160246">
    <property type="entry name" value="EspE N-terminal domain-like"/>
    <property type="match status" value="1"/>
</dbReference>
<dbReference type="PROSITE" id="PS00662">
    <property type="entry name" value="T2SP_E"/>
    <property type="match status" value="1"/>
</dbReference>
<name>A0A0D8I9K6_9CLOT</name>
<dbReference type="GO" id="GO:0005886">
    <property type="term" value="C:plasma membrane"/>
    <property type="evidence" value="ECO:0007669"/>
    <property type="project" value="TreeGrafter"/>
</dbReference>
<dbReference type="InterPro" id="IPR007831">
    <property type="entry name" value="T2SS_GspE_N"/>
</dbReference>
<dbReference type="GO" id="GO:0016887">
    <property type="term" value="F:ATP hydrolysis activity"/>
    <property type="evidence" value="ECO:0007669"/>
    <property type="project" value="TreeGrafter"/>
</dbReference>
<dbReference type="OrthoDB" id="9808272at2"/>
<dbReference type="Gene3D" id="3.30.300.160">
    <property type="entry name" value="Type II secretion system, protein E, N-terminal domain"/>
    <property type="match status" value="1"/>
</dbReference>
<evidence type="ECO:0000313" key="5">
    <source>
        <dbReference type="Proteomes" id="UP000035704"/>
    </source>
</evidence>
<dbReference type="InterPro" id="IPR001482">
    <property type="entry name" value="T2SS/T4SS_dom"/>
</dbReference>
<accession>A0A0D8I9K6</accession>
<dbReference type="Gene3D" id="3.30.450.90">
    <property type="match status" value="1"/>
</dbReference>
<protein>
    <submittedName>
        <fullName evidence="4">Type II secretory pathway, ATpase PulE/Tfp</fullName>
    </submittedName>
</protein>
<dbReference type="STRING" id="84022.CACET_c29060"/>
<keyword evidence="2" id="KW-0547">Nucleotide-binding</keyword>
<dbReference type="GO" id="GO:0005524">
    <property type="term" value="F:ATP binding"/>
    <property type="evidence" value="ECO:0007669"/>
    <property type="project" value="UniProtKB-KW"/>
</dbReference>
<reference evidence="4 5" key="1">
    <citation type="submission" date="2014-10" db="EMBL/GenBank/DDBJ databases">
        <title>Genome sequence of Clostridium aceticum DSM 1496.</title>
        <authorList>
            <person name="Poehlein A."/>
            <person name="Schiel-Bengelsdorf B."/>
            <person name="Gottschalk G."/>
            <person name="Duerre P."/>
            <person name="Daniel R."/>
        </authorList>
    </citation>
    <scope>NUCLEOTIDE SEQUENCE [LARGE SCALE GENOMIC DNA]</scope>
    <source>
        <strain evidence="4 5">DSM 1496</strain>
    </source>
</reference>
<comment type="similarity">
    <text evidence="1">Belongs to the GSP E family.</text>
</comment>
<proteinExistence type="inferred from homology"/>
<dbReference type="InterPro" id="IPR027417">
    <property type="entry name" value="P-loop_NTPase"/>
</dbReference>
<dbReference type="SUPFAM" id="SSF52540">
    <property type="entry name" value="P-loop containing nucleoside triphosphate hydrolases"/>
    <property type="match status" value="1"/>
</dbReference>
<dbReference type="Pfam" id="PF05157">
    <property type="entry name" value="MshEN"/>
    <property type="match status" value="1"/>
</dbReference>
<keyword evidence="3" id="KW-0067">ATP-binding</keyword>
<dbReference type="PATRIC" id="fig|84022.5.peg.324"/>
<dbReference type="PANTHER" id="PTHR30258:SF2">
    <property type="entry name" value="COMG OPERON PROTEIN 1"/>
    <property type="match status" value="1"/>
</dbReference>
<dbReference type="Proteomes" id="UP000035704">
    <property type="component" value="Chromosome"/>
</dbReference>
<sequence length="543" mass="60619">MVRQKIGNFLVSKGVLSLKEVATALKEQQKTGKKLGEVLVDMGFVKEEQMLMLLGEFFGMKLFPINEVDMNPELTDMIPSLMASKHNIVPVALRENTLLVACNEPIKNIILENLKRITNKKIQPVLMKSSEITEIIQQNYQLDTTPIVVEEQTTAEEPDYAVKLVESMIIRSIMERASDLHLEPDDEGLRVRMRVDGHLKTVEVYPSNVAAQVISRLKILGNMNIAEKRSPQDGGFMFSQENGASASIRISILPSAKGEKAVLRIFSLKNKQLKLEDIGMEKEIMASFREILQLPHGLILVTGPTGSGKTFTLYSALKFLINDKVNIITIEDPVELQMNRITQVQVDENSRKLTFSSTLRAVLRQDPDVVMVGEIRDTETARLALQAALTGHLVLSTLHTNDAVSAIDRLIDMGCERFLVSSALRGVVAQRLIRIVCPNCREKYIPTSAELETLGIEPDSEEAFYSSKGCVYCNGTGYKGRSGIFELLVINRELQKMIAAGIDTADIKEYLKDHMHTLREDGIMKIRNGIATFTDILKATMDL</sequence>
<dbReference type="KEGG" id="cace:CACET_c29060"/>
<evidence type="ECO:0000256" key="1">
    <source>
        <dbReference type="ARBA" id="ARBA00006611"/>
    </source>
</evidence>
<dbReference type="Pfam" id="PF00437">
    <property type="entry name" value="T2SSE"/>
    <property type="match status" value="1"/>
</dbReference>
<organism evidence="4 5">
    <name type="scientific">Clostridium aceticum</name>
    <dbReference type="NCBI Taxonomy" id="84022"/>
    <lineage>
        <taxon>Bacteria</taxon>
        <taxon>Bacillati</taxon>
        <taxon>Bacillota</taxon>
        <taxon>Clostridia</taxon>
        <taxon>Eubacteriales</taxon>
        <taxon>Clostridiaceae</taxon>
        <taxon>Clostridium</taxon>
    </lineage>
</organism>
<dbReference type="PANTHER" id="PTHR30258">
    <property type="entry name" value="TYPE II SECRETION SYSTEM PROTEIN GSPE-RELATED"/>
    <property type="match status" value="1"/>
</dbReference>
<dbReference type="FunFam" id="3.40.50.300:FF:000398">
    <property type="entry name" value="Type IV pilus assembly ATPase PilB"/>
    <property type="match status" value="1"/>
</dbReference>
<dbReference type="EMBL" id="CP009687">
    <property type="protein sequence ID" value="AKL96351.1"/>
    <property type="molecule type" value="Genomic_DNA"/>
</dbReference>
<dbReference type="CDD" id="cd01129">
    <property type="entry name" value="PulE-GspE-like"/>
    <property type="match status" value="1"/>
</dbReference>
<evidence type="ECO:0000256" key="2">
    <source>
        <dbReference type="ARBA" id="ARBA00022741"/>
    </source>
</evidence>
<evidence type="ECO:0000256" key="3">
    <source>
        <dbReference type="ARBA" id="ARBA00022840"/>
    </source>
</evidence>
<evidence type="ECO:0000313" key="4">
    <source>
        <dbReference type="EMBL" id="AKL96351.1"/>
    </source>
</evidence>
<dbReference type="InterPro" id="IPR037257">
    <property type="entry name" value="T2SS_E_N_sf"/>
</dbReference>
<keyword evidence="5" id="KW-1185">Reference proteome</keyword>
<dbReference type="AlphaFoldDB" id="A0A0D8I9K6"/>
<dbReference type="Gene3D" id="3.40.50.300">
    <property type="entry name" value="P-loop containing nucleotide triphosphate hydrolases"/>
    <property type="match status" value="1"/>
</dbReference>
<gene>
    <name evidence="4" type="ORF">CACET_c29060</name>
</gene>
<dbReference type="RefSeq" id="WP_044824889.1">
    <property type="nucleotide sequence ID" value="NZ_CP009687.1"/>
</dbReference>